<evidence type="ECO:0000313" key="6">
    <source>
        <dbReference type="Proteomes" id="UP000058857"/>
    </source>
</evidence>
<reference evidence="5 6" key="1">
    <citation type="journal article" date="2015" name="PLoS Negl. Trop. Dis.">
        <title>Distribution of Plasmids in Distinct Leptospira Pathogenic Species.</title>
        <authorList>
            <person name="Wang Y."/>
            <person name="Zhuang X."/>
            <person name="Zhong Y."/>
            <person name="Zhang C."/>
            <person name="Zhang Y."/>
            <person name="Zeng L."/>
            <person name="Zhu Y."/>
            <person name="He P."/>
            <person name="Dong K."/>
            <person name="Pal U."/>
            <person name="Guo X."/>
            <person name="Qin J."/>
        </authorList>
    </citation>
    <scope>NUCLEOTIDE SEQUENCE [LARGE SCALE GENOMIC DNA]</scope>
    <source>
        <strain evidence="5 6">56604</strain>
    </source>
</reference>
<dbReference type="Pfam" id="PF01370">
    <property type="entry name" value="Epimerase"/>
    <property type="match status" value="1"/>
</dbReference>
<dbReference type="InterPro" id="IPR001509">
    <property type="entry name" value="Epimerase_deHydtase"/>
</dbReference>
<dbReference type="GO" id="GO:0050661">
    <property type="term" value="F:NADP binding"/>
    <property type="evidence" value="ECO:0007669"/>
    <property type="project" value="InterPro"/>
</dbReference>
<dbReference type="Proteomes" id="UP000058857">
    <property type="component" value="Chromosome 1"/>
</dbReference>
<evidence type="ECO:0000256" key="2">
    <source>
        <dbReference type="ARBA" id="ARBA00023235"/>
    </source>
</evidence>
<dbReference type="SUPFAM" id="SSF51735">
    <property type="entry name" value="NAD(P)-binding Rossmann-fold domains"/>
    <property type="match status" value="1"/>
</dbReference>
<keyword evidence="2" id="KW-0413">Isomerase</keyword>
<dbReference type="PATRIC" id="fig|280505.15.peg.1411"/>
<dbReference type="InterPro" id="IPR011912">
    <property type="entry name" value="Heptose_epim"/>
</dbReference>
<feature type="domain" description="NAD-dependent epimerase/dehydratase" evidence="4">
    <location>
        <begin position="7"/>
        <end position="246"/>
    </location>
</feature>
<evidence type="ECO:0000256" key="1">
    <source>
        <dbReference type="ARBA" id="ARBA00022857"/>
    </source>
</evidence>
<evidence type="ECO:0000259" key="4">
    <source>
        <dbReference type="Pfam" id="PF01370"/>
    </source>
</evidence>
<dbReference type="NCBIfam" id="TIGR02197">
    <property type="entry name" value="heptose_epim"/>
    <property type="match status" value="1"/>
</dbReference>
<dbReference type="Gene3D" id="3.90.25.10">
    <property type="entry name" value="UDP-galactose 4-epimerase, domain 1"/>
    <property type="match status" value="1"/>
</dbReference>
<organism evidence="5">
    <name type="scientific">Leptospira borgpetersenii serovar Ballum</name>
    <dbReference type="NCBI Taxonomy" id="280505"/>
    <lineage>
        <taxon>Bacteria</taxon>
        <taxon>Pseudomonadati</taxon>
        <taxon>Spirochaetota</taxon>
        <taxon>Spirochaetia</taxon>
        <taxon>Leptospirales</taxon>
        <taxon>Leptospiraceae</taxon>
        <taxon>Leptospira</taxon>
    </lineage>
</organism>
<dbReference type="AlphaFoldDB" id="A0A0E3B174"/>
<keyword evidence="3" id="KW-0119">Carbohydrate metabolism</keyword>
<dbReference type="PANTHER" id="PTHR43103:SF3">
    <property type="entry name" value="ADP-L-GLYCERO-D-MANNO-HEPTOSE-6-EPIMERASE"/>
    <property type="match status" value="1"/>
</dbReference>
<sequence>MMKKRCIVTGGAGLIGSNLIQELNRRGIEDILVVDHLGTSSKWKNLIGKKYSDYLEKENFLDYSVRSSLLKDYDVLFHLGACSSTTETDASYLVENNFEYTKLLANESLKSGIRFIYASSAATYGDGANGYDDKAPIDSLKPLNMYGYSKHMFDLYAQKHGFLNKITGIKYFNVFGYGEGHKEDMRSVVLKGYEQIKKEGKIRLFKSYKSEYKDGEQKRDFLYVKDAAKITAYLAFGDYGGLYNLGRGIAETWNDLVSAIFDTLKLTVNIEYIEMPETLKAKYQYYTCADITKLLKTGYSEGFTQLKEAVREYVTLLQEEEGNS</sequence>
<proteinExistence type="predicted"/>
<dbReference type="GO" id="GO:0005975">
    <property type="term" value="P:carbohydrate metabolic process"/>
    <property type="evidence" value="ECO:0007669"/>
    <property type="project" value="InterPro"/>
</dbReference>
<dbReference type="EMBL" id="CP012029">
    <property type="protein sequence ID" value="ALO25734.1"/>
    <property type="molecule type" value="Genomic_DNA"/>
</dbReference>
<name>A0A0E3B174_LEPBO</name>
<dbReference type="RefSeq" id="WP_002740236.1">
    <property type="nucleotide sequence ID" value="NZ_CP012029.1"/>
</dbReference>
<keyword evidence="1" id="KW-0521">NADP</keyword>
<protein>
    <submittedName>
        <fullName evidence="5">ADP-glyceromanno-heptose 6-epimerase</fullName>
    </submittedName>
</protein>
<dbReference type="GO" id="GO:0008712">
    <property type="term" value="F:ADP-glyceromanno-heptose 6-epimerase activity"/>
    <property type="evidence" value="ECO:0007669"/>
    <property type="project" value="InterPro"/>
</dbReference>
<dbReference type="Gene3D" id="3.40.50.720">
    <property type="entry name" value="NAD(P)-binding Rossmann-like Domain"/>
    <property type="match status" value="1"/>
</dbReference>
<evidence type="ECO:0000313" key="5">
    <source>
        <dbReference type="EMBL" id="ALO25734.1"/>
    </source>
</evidence>
<dbReference type="PANTHER" id="PTHR43103">
    <property type="entry name" value="NUCLEOSIDE-DIPHOSPHATE-SUGAR EPIMERASE"/>
    <property type="match status" value="1"/>
</dbReference>
<dbReference type="InterPro" id="IPR036291">
    <property type="entry name" value="NAD(P)-bd_dom_sf"/>
</dbReference>
<evidence type="ECO:0000256" key="3">
    <source>
        <dbReference type="ARBA" id="ARBA00023277"/>
    </source>
</evidence>
<dbReference type="CDD" id="cd05248">
    <property type="entry name" value="ADP_GME_SDR_e"/>
    <property type="match status" value="1"/>
</dbReference>
<accession>A0A0E3B174</accession>
<gene>
    <name evidence="5" type="ORF">LBBP_01443</name>
</gene>